<dbReference type="PANTHER" id="PTHR35038">
    <property type="entry name" value="DISSIMILATORY SULFITE REDUCTASE SIRA"/>
    <property type="match status" value="1"/>
</dbReference>
<gene>
    <name evidence="3" type="ORF">NC99_14610</name>
</gene>
<dbReference type="GO" id="GO:0016491">
    <property type="term" value="F:oxidoreductase activity"/>
    <property type="evidence" value="ECO:0007669"/>
    <property type="project" value="TreeGrafter"/>
</dbReference>
<dbReference type="InterPro" id="IPR036280">
    <property type="entry name" value="Multihaem_cyt_sf"/>
</dbReference>
<evidence type="ECO:0000256" key="2">
    <source>
        <dbReference type="SAM" id="Phobius"/>
    </source>
</evidence>
<protein>
    <submittedName>
        <fullName evidence="3">Cytochrome C</fullName>
    </submittedName>
</protein>
<evidence type="ECO:0000313" key="4">
    <source>
        <dbReference type="Proteomes" id="UP000036958"/>
    </source>
</evidence>
<feature type="transmembrane region" description="Helical" evidence="2">
    <location>
        <begin position="27"/>
        <end position="45"/>
    </location>
</feature>
<evidence type="ECO:0000256" key="1">
    <source>
        <dbReference type="ARBA" id="ARBA00022729"/>
    </source>
</evidence>
<dbReference type="PATRIC" id="fig|1409788.3.peg.1495"/>
<dbReference type="PANTHER" id="PTHR35038:SF5">
    <property type="entry name" value="CYTOCHROME C-TYPE PROTEIN NRFB"/>
    <property type="match status" value="1"/>
</dbReference>
<keyword evidence="1" id="KW-0732">Signal</keyword>
<dbReference type="Pfam" id="PF11783">
    <property type="entry name" value="Cytochrome_cB"/>
    <property type="match status" value="1"/>
</dbReference>
<reference evidence="4" key="1">
    <citation type="submission" date="2015-07" db="EMBL/GenBank/DDBJ databases">
        <title>Genome sequencing of Sunxiuqinia dokdonensis strain SK.</title>
        <authorList>
            <person name="Ahn S."/>
            <person name="Kim B.-C."/>
        </authorList>
    </citation>
    <scope>NUCLEOTIDE SEQUENCE [LARGE SCALE GENOMIC DNA]</scope>
    <source>
        <strain evidence="4">SK</strain>
    </source>
</reference>
<organism evidence="3 4">
    <name type="scientific">Sunxiuqinia dokdonensis</name>
    <dbReference type="NCBI Taxonomy" id="1409788"/>
    <lineage>
        <taxon>Bacteria</taxon>
        <taxon>Pseudomonadati</taxon>
        <taxon>Bacteroidota</taxon>
        <taxon>Bacteroidia</taxon>
        <taxon>Marinilabiliales</taxon>
        <taxon>Prolixibacteraceae</taxon>
        <taxon>Sunxiuqinia</taxon>
    </lineage>
</organism>
<feature type="transmembrane region" description="Helical" evidence="2">
    <location>
        <begin position="512"/>
        <end position="533"/>
    </location>
</feature>
<dbReference type="EMBL" id="LGIA01000076">
    <property type="protein sequence ID" value="KOH45723.1"/>
    <property type="molecule type" value="Genomic_DNA"/>
</dbReference>
<accession>A0A0L8VBK7</accession>
<keyword evidence="2" id="KW-1133">Transmembrane helix</keyword>
<name>A0A0L8VBK7_9BACT</name>
<dbReference type="Gene3D" id="1.10.1130.10">
    <property type="entry name" value="Flavocytochrome C3, Chain A"/>
    <property type="match status" value="1"/>
</dbReference>
<dbReference type="AlphaFoldDB" id="A0A0L8VBK7"/>
<keyword evidence="2" id="KW-0812">Transmembrane</keyword>
<proteinExistence type="predicted"/>
<dbReference type="PIRSF" id="PIRSF039014">
    <property type="entry name" value="OTR_cyc"/>
    <property type="match status" value="1"/>
</dbReference>
<dbReference type="STRING" id="1409788.NC99_14610"/>
<dbReference type="InterPro" id="IPR024673">
    <property type="entry name" value="Octahem_Cyt_c"/>
</dbReference>
<dbReference type="NCBIfam" id="TIGR04315">
    <property type="entry name" value="octaheme_Shew"/>
    <property type="match status" value="1"/>
</dbReference>
<sequence>MQIKITLVHEFDTNKNLQTMKVMHRNILFTIIAILVVLILVNVLHEAPTYNLKLETLKQEYAIKPTPSVDHSKLEILQQNFETPQEVTAACISCHTETHKEVMASSHWNWERLSYVEGRGISASGKNTLLNNFCIGSNSNQQACAACHIGFGMNDDHFDYKNALNVDCMVCHDNSEEYKKGTSMAGYPDRTVNLQKVAQSVGTPQRNNCGSCHFFSGGGNNVKHGDLEVAQLSTTRDVDVHMAVNGMNMSCVDCHTAENHQIIGKLYSVSTNNTDRATCEQCHTNTPHFSHVLNRHGSKVSCQACHIPEYAKVNATKMAWHWSEAGKMKDGEPYHEEDSIGNHRYLSMKGSFKWEQNVKPDYVWFNGTADQYHLGDSITSVPVQINTLYGNYSDRNSKIIPVKIHVGDQIYDKEFKRLIQPKLYSENEGDSAFWKDFDWEKASIAGMHEVGLPFSGNYGFVETEMYWPVNHMVAPKEQALSCVECHSPDGRLAGLEGFYMPGRDRNKTLDTAGTWLIVLALLAVVGHGLTRIISTIAKDKYEKQVIDYRQEDLTD</sequence>
<keyword evidence="2" id="KW-0472">Membrane</keyword>
<comment type="caution">
    <text evidence="3">The sequence shown here is derived from an EMBL/GenBank/DDBJ whole genome shotgun (WGS) entry which is preliminary data.</text>
</comment>
<dbReference type="InterPro" id="IPR051829">
    <property type="entry name" value="Multiheme_Cytochr_ET"/>
</dbReference>
<evidence type="ECO:0000313" key="3">
    <source>
        <dbReference type="EMBL" id="KOH45723.1"/>
    </source>
</evidence>
<keyword evidence="4" id="KW-1185">Reference proteome</keyword>
<dbReference type="SUPFAM" id="SSF48695">
    <property type="entry name" value="Multiheme cytochromes"/>
    <property type="match status" value="1"/>
</dbReference>
<dbReference type="Proteomes" id="UP000036958">
    <property type="component" value="Unassembled WGS sequence"/>
</dbReference>